<dbReference type="PANTHER" id="PTHR38048:SF2">
    <property type="entry name" value="HEMERYTHRIN-LIKE DOMAIN-CONTAINING PROTEIN"/>
    <property type="match status" value="1"/>
</dbReference>
<organism evidence="2 3">
    <name type="scientific">Lepraria finkii</name>
    <dbReference type="NCBI Taxonomy" id="1340010"/>
    <lineage>
        <taxon>Eukaryota</taxon>
        <taxon>Fungi</taxon>
        <taxon>Dikarya</taxon>
        <taxon>Ascomycota</taxon>
        <taxon>Pezizomycotina</taxon>
        <taxon>Lecanoromycetes</taxon>
        <taxon>OSLEUM clade</taxon>
        <taxon>Lecanoromycetidae</taxon>
        <taxon>Lecanorales</taxon>
        <taxon>Lecanorineae</taxon>
        <taxon>Stereocaulaceae</taxon>
        <taxon>Lepraria</taxon>
    </lineage>
</organism>
<dbReference type="InterPro" id="IPR012312">
    <property type="entry name" value="Hemerythrin-like"/>
</dbReference>
<protein>
    <recommendedName>
        <fullName evidence="1">Hemerythrin-like domain-containing protein</fullName>
    </recommendedName>
</protein>
<keyword evidence="3" id="KW-1185">Reference proteome</keyword>
<dbReference type="Pfam" id="PF01814">
    <property type="entry name" value="Hemerythrin"/>
    <property type="match status" value="1"/>
</dbReference>
<accession>A0ABR4BIP8</accession>
<proteinExistence type="predicted"/>
<feature type="domain" description="Hemerythrin-like" evidence="1">
    <location>
        <begin position="4"/>
        <end position="128"/>
    </location>
</feature>
<sequence>MATDMAHAHNTFLRSLNSIYHQAPHISSPNDISDILFYGHCWHDTVEHHRHHEETGFFPDIEKTAKTPGLMERNMEQHHTFHPGFYAFRDYCLQMKVEDYDEMALMKILDDLSHILRQHLAEEVETLLELEYCDESKLKKAYGDFEARIIARADSA</sequence>
<name>A0ABR4BIP8_9LECA</name>
<dbReference type="InterPro" id="IPR053206">
    <property type="entry name" value="Dimeric_xanthone_biosynth"/>
</dbReference>
<dbReference type="Gene3D" id="1.20.120.520">
    <property type="entry name" value="nmb1532 protein domain like"/>
    <property type="match status" value="1"/>
</dbReference>
<evidence type="ECO:0000313" key="2">
    <source>
        <dbReference type="EMBL" id="KAL2057540.1"/>
    </source>
</evidence>
<dbReference type="EMBL" id="JBHFEH010000004">
    <property type="protein sequence ID" value="KAL2057540.1"/>
    <property type="molecule type" value="Genomic_DNA"/>
</dbReference>
<comment type="caution">
    <text evidence="2">The sequence shown here is derived from an EMBL/GenBank/DDBJ whole genome shotgun (WGS) entry which is preliminary data.</text>
</comment>
<reference evidence="2 3" key="1">
    <citation type="submission" date="2024-09" db="EMBL/GenBank/DDBJ databases">
        <title>Rethinking Asexuality: The Enigmatic Case of Functional Sexual Genes in Lepraria (Stereocaulaceae).</title>
        <authorList>
            <person name="Doellman M."/>
            <person name="Sun Y."/>
            <person name="Barcenas-Pena A."/>
            <person name="Lumbsch H.T."/>
            <person name="Grewe F."/>
        </authorList>
    </citation>
    <scope>NUCLEOTIDE SEQUENCE [LARGE SCALE GENOMIC DNA]</scope>
    <source>
        <strain evidence="2 3">Grewe 0041</strain>
    </source>
</reference>
<evidence type="ECO:0000259" key="1">
    <source>
        <dbReference type="Pfam" id="PF01814"/>
    </source>
</evidence>
<gene>
    <name evidence="2" type="ORF">ABVK25_001924</name>
</gene>
<evidence type="ECO:0000313" key="3">
    <source>
        <dbReference type="Proteomes" id="UP001590951"/>
    </source>
</evidence>
<dbReference type="PANTHER" id="PTHR38048">
    <property type="entry name" value="EXPRESSED PROTEIN"/>
    <property type="match status" value="1"/>
</dbReference>
<dbReference type="Proteomes" id="UP001590951">
    <property type="component" value="Unassembled WGS sequence"/>
</dbReference>